<feature type="compositionally biased region" description="Polar residues" evidence="1">
    <location>
        <begin position="229"/>
        <end position="239"/>
    </location>
</feature>
<organism evidence="2 3">
    <name type="scientific">Alternaria dauci</name>
    <dbReference type="NCBI Taxonomy" id="48095"/>
    <lineage>
        <taxon>Eukaryota</taxon>
        <taxon>Fungi</taxon>
        <taxon>Dikarya</taxon>
        <taxon>Ascomycota</taxon>
        <taxon>Pezizomycotina</taxon>
        <taxon>Dothideomycetes</taxon>
        <taxon>Pleosporomycetidae</taxon>
        <taxon>Pleosporales</taxon>
        <taxon>Pleosporineae</taxon>
        <taxon>Pleosporaceae</taxon>
        <taxon>Alternaria</taxon>
        <taxon>Alternaria sect. Porri</taxon>
    </lineage>
</organism>
<feature type="region of interest" description="Disordered" evidence="1">
    <location>
        <begin position="219"/>
        <end position="239"/>
    </location>
</feature>
<reference evidence="2 3" key="1">
    <citation type="submission" date="2024-09" db="EMBL/GenBank/DDBJ databases">
        <title>T2T genomes of carrot and Alternaria dauci and their utility for understanding host-pathogen interaction during carrot leaf blight disease.</title>
        <authorList>
            <person name="Liu W."/>
            <person name="Xu S."/>
            <person name="Ou C."/>
            <person name="Liu X."/>
            <person name="Zhuang F."/>
            <person name="Deng X.W."/>
        </authorList>
    </citation>
    <scope>NUCLEOTIDE SEQUENCE [LARGE SCALE GENOMIC DNA]</scope>
    <source>
        <strain evidence="2 3">A2016</strain>
    </source>
</reference>
<accession>A0ABR3UM61</accession>
<evidence type="ECO:0000256" key="1">
    <source>
        <dbReference type="SAM" id="MobiDB-lite"/>
    </source>
</evidence>
<name>A0ABR3UM61_9PLEO</name>
<evidence type="ECO:0000313" key="3">
    <source>
        <dbReference type="Proteomes" id="UP001578633"/>
    </source>
</evidence>
<sequence length="239" mass="27287">MDYMLKKGPKVNIVVGHDDNRYIGLENASVKLLAHFSPTAQKKLVEEQRKILAIPNGSKKVIICIYKYMQAGEHDVAGQESFEALQPSTLTTIYQHCEFLEYESLKKRIYNRLKGRFYKALPTVQEIEFYQTSIPELYEHLLHCLLDEMVNPWTRDYGPYSRLAETNKAFGEALDDAMDGFLISRVKASEAYYQNTKNRHTVWAVKYIKAVLAGTARPKRPVRKPVNKAGQTGNVAPVS</sequence>
<proteinExistence type="predicted"/>
<dbReference type="EMBL" id="JBHGVX010000003">
    <property type="protein sequence ID" value="KAL1797543.1"/>
    <property type="molecule type" value="Genomic_DNA"/>
</dbReference>
<gene>
    <name evidence="2" type="ORF">ACET3X_004149</name>
</gene>
<comment type="caution">
    <text evidence="2">The sequence shown here is derived from an EMBL/GenBank/DDBJ whole genome shotgun (WGS) entry which is preliminary data.</text>
</comment>
<dbReference type="Proteomes" id="UP001578633">
    <property type="component" value="Chromosome 3"/>
</dbReference>
<dbReference type="GeneID" id="96084471"/>
<keyword evidence="3" id="KW-1185">Reference proteome</keyword>
<protein>
    <submittedName>
        <fullName evidence="2">Uncharacterized protein</fullName>
    </submittedName>
</protein>
<dbReference type="RefSeq" id="XP_069308127.1">
    <property type="nucleotide sequence ID" value="XM_069450322.1"/>
</dbReference>
<evidence type="ECO:0000313" key="2">
    <source>
        <dbReference type="EMBL" id="KAL1797543.1"/>
    </source>
</evidence>